<proteinExistence type="predicted"/>
<organism evidence="1 2">
    <name type="scientific">Saguinus oedipus</name>
    <name type="common">Cotton-top tamarin</name>
    <name type="synonym">Oedipomidas oedipus</name>
    <dbReference type="NCBI Taxonomy" id="9490"/>
    <lineage>
        <taxon>Eukaryota</taxon>
        <taxon>Metazoa</taxon>
        <taxon>Chordata</taxon>
        <taxon>Craniata</taxon>
        <taxon>Vertebrata</taxon>
        <taxon>Euteleostomi</taxon>
        <taxon>Mammalia</taxon>
        <taxon>Eutheria</taxon>
        <taxon>Euarchontoglires</taxon>
        <taxon>Primates</taxon>
        <taxon>Haplorrhini</taxon>
        <taxon>Platyrrhini</taxon>
        <taxon>Cebidae</taxon>
        <taxon>Callitrichinae</taxon>
        <taxon>Saguinus</taxon>
    </lineage>
</organism>
<dbReference type="Proteomes" id="UP001266305">
    <property type="component" value="Unassembled WGS sequence"/>
</dbReference>
<comment type="caution">
    <text evidence="1">The sequence shown here is derived from an EMBL/GenBank/DDBJ whole genome shotgun (WGS) entry which is preliminary data.</text>
</comment>
<sequence>MTGKSVKDVDRYQAVLANLLLEEDNKFCADCQSKGSASHLAGQGSSWVGVVEVDCMRRRFLELRSPNSAYKWKRVLRLQ</sequence>
<evidence type="ECO:0000313" key="2">
    <source>
        <dbReference type="Proteomes" id="UP001266305"/>
    </source>
</evidence>
<evidence type="ECO:0000313" key="1">
    <source>
        <dbReference type="EMBL" id="KAK2106537.1"/>
    </source>
</evidence>
<dbReference type="EMBL" id="JASSZA010000007">
    <property type="protein sequence ID" value="KAK2106537.1"/>
    <property type="molecule type" value="Genomic_DNA"/>
</dbReference>
<gene>
    <name evidence="1" type="ORF">P7K49_016051</name>
</gene>
<reference evidence="1 2" key="1">
    <citation type="submission" date="2023-05" db="EMBL/GenBank/DDBJ databases">
        <title>B98-5 Cell Line De Novo Hybrid Assembly: An Optical Mapping Approach.</title>
        <authorList>
            <person name="Kananen K."/>
            <person name="Auerbach J.A."/>
            <person name="Kautto E."/>
            <person name="Blachly J.S."/>
        </authorList>
    </citation>
    <scope>NUCLEOTIDE SEQUENCE [LARGE SCALE GENOMIC DNA]</scope>
    <source>
        <strain evidence="1">B95-8</strain>
        <tissue evidence="1">Cell line</tissue>
    </source>
</reference>
<accession>A0ABQ9VDT7</accession>
<name>A0ABQ9VDT7_SAGOE</name>
<protein>
    <submittedName>
        <fullName evidence="1">Uncharacterized protein</fullName>
    </submittedName>
</protein>
<keyword evidence="2" id="KW-1185">Reference proteome</keyword>